<dbReference type="Pfam" id="PF22780">
    <property type="entry name" value="HI0933_like_1st"/>
    <property type="match status" value="1"/>
</dbReference>
<dbReference type="InterPro" id="IPR055178">
    <property type="entry name" value="RsdA/BaiN/AoA(So)-like_dom"/>
</dbReference>
<feature type="domain" description="RsdA/BaiN/AoA(So)-like Rossmann fold-like" evidence="4">
    <location>
        <begin position="5"/>
        <end position="395"/>
    </location>
</feature>
<dbReference type="InterPro" id="IPR057661">
    <property type="entry name" value="RsdA/BaiN/AoA(So)_Rossmann"/>
</dbReference>
<dbReference type="SUPFAM" id="SSF51905">
    <property type="entry name" value="FAD/NAD(P)-binding domain"/>
    <property type="match status" value="1"/>
</dbReference>
<keyword evidence="7" id="KW-1185">Reference proteome</keyword>
<dbReference type="InterPro" id="IPR036188">
    <property type="entry name" value="FAD/NAD-bd_sf"/>
</dbReference>
<comment type="cofactor">
    <cofactor evidence="1">
        <name>FAD</name>
        <dbReference type="ChEBI" id="CHEBI:57692"/>
    </cofactor>
</comment>
<feature type="domain" description="RsdA/BaiN/AoA(So)-like insert" evidence="5">
    <location>
        <begin position="193"/>
        <end position="342"/>
    </location>
</feature>
<accession>A0ABQ0BV72</accession>
<comment type="caution">
    <text evidence="6">The sequence shown here is derived from an EMBL/GenBank/DDBJ whole genome shotgun (WGS) entry which is preliminary data.</text>
</comment>
<dbReference type="RefSeq" id="WP_227210937.1">
    <property type="nucleotide sequence ID" value="NZ_BAABZQ010000001.1"/>
</dbReference>
<dbReference type="Gene3D" id="2.40.30.10">
    <property type="entry name" value="Translation factors"/>
    <property type="match status" value="1"/>
</dbReference>
<dbReference type="Gene3D" id="1.10.8.260">
    <property type="entry name" value="HI0933 insert domain-like"/>
    <property type="match status" value="1"/>
</dbReference>
<dbReference type="InterPro" id="IPR004792">
    <property type="entry name" value="BaiN-like"/>
</dbReference>
<keyword evidence="3" id="KW-0274">FAD</keyword>
<evidence type="ECO:0000256" key="1">
    <source>
        <dbReference type="ARBA" id="ARBA00001974"/>
    </source>
</evidence>
<dbReference type="Proteomes" id="UP001600941">
    <property type="component" value="Unassembled WGS sequence"/>
</dbReference>
<protein>
    <submittedName>
        <fullName evidence="6">NAD(P)/FAD-dependent oxidoreductase</fullName>
    </submittedName>
</protein>
<dbReference type="PRINTS" id="PR00411">
    <property type="entry name" value="PNDRDTASEI"/>
</dbReference>
<dbReference type="SUPFAM" id="SSF160996">
    <property type="entry name" value="HI0933 insert domain-like"/>
    <property type="match status" value="1"/>
</dbReference>
<gene>
    <name evidence="6" type="ORF">K340107D12_32260</name>
</gene>
<dbReference type="PRINTS" id="PR00368">
    <property type="entry name" value="FADPNR"/>
</dbReference>
<name>A0ABQ0BV72_9FIRM</name>
<evidence type="ECO:0000313" key="7">
    <source>
        <dbReference type="Proteomes" id="UP001600941"/>
    </source>
</evidence>
<dbReference type="Gene3D" id="3.50.50.60">
    <property type="entry name" value="FAD/NAD(P)-binding domain"/>
    <property type="match status" value="1"/>
</dbReference>
<dbReference type="PANTHER" id="PTHR42887:SF2">
    <property type="entry name" value="OS12G0638800 PROTEIN"/>
    <property type="match status" value="1"/>
</dbReference>
<dbReference type="Pfam" id="PF03486">
    <property type="entry name" value="HI0933_like"/>
    <property type="match status" value="1"/>
</dbReference>
<evidence type="ECO:0000256" key="3">
    <source>
        <dbReference type="ARBA" id="ARBA00022827"/>
    </source>
</evidence>
<keyword evidence="2" id="KW-0285">Flavoprotein</keyword>
<evidence type="ECO:0000256" key="2">
    <source>
        <dbReference type="ARBA" id="ARBA00022630"/>
    </source>
</evidence>
<sequence>MEKKTVCIIGGGAAGLVSAIFAARNHASVILLEQNEKPGRKLLATGNGRCNLTNTYQHPSCYHGRHPEFAWEVIQQFPMQQTVAFFSKLGIYTRNRDGYIYPASLQASSVLEVLEAEARYLKVKIKCREQVTDICACPDREQGRWLVKTASWQYPADSVIIACGSPASEIAGSCTFGYELAKKLGHTLIKPLPALVPLVCKGSFFKKWAGVRAEGCVSLAVDRRIFREERGELQLTEYGVSGIPVFQLSGYAVRLLDEGVPVRLLLDFMPDFTEEALEAFLKTRMDNCPYKTLKESLVGLFPKKLIDVLTQDDKTDTASLVQKIKCLELDVKGPRSLGQAQVCSGGVSTEELSAGTMESSLHPGIFFAGEVVDTDGICGGYNLQWAWSSAAMAGTHAAL</sequence>
<proteinExistence type="predicted"/>
<dbReference type="EMBL" id="BAABZQ010000001">
    <property type="protein sequence ID" value="GAA6500410.1"/>
    <property type="molecule type" value="Genomic_DNA"/>
</dbReference>
<reference evidence="6 7" key="1">
    <citation type="submission" date="2024-04" db="EMBL/GenBank/DDBJ databases">
        <title>Defined microbial consortia suppress multidrug-resistant proinflammatory Enterobacteriaceae via ecological control.</title>
        <authorList>
            <person name="Furuichi M."/>
            <person name="Kawaguchi T."/>
            <person name="Pust M."/>
            <person name="Yasuma K."/>
            <person name="Plichta D."/>
            <person name="Hasegawa N."/>
            <person name="Ohya T."/>
            <person name="Bhattarai S."/>
            <person name="Sasajima S."/>
            <person name="Aoto Y."/>
            <person name="Tuganbaev T."/>
            <person name="Yaginuma M."/>
            <person name="Ueda M."/>
            <person name="Okahashi N."/>
            <person name="Amafuji K."/>
            <person name="Kiridooshi Y."/>
            <person name="Sugita K."/>
            <person name="Strazar M."/>
            <person name="Skelly A."/>
            <person name="Suda W."/>
            <person name="Hattori M."/>
            <person name="Nakamoto N."/>
            <person name="Caballero S."/>
            <person name="Norman J."/>
            <person name="Olle B."/>
            <person name="Tanoue T."/>
            <person name="Arita M."/>
            <person name="Bucci V."/>
            <person name="Atarashi K."/>
            <person name="Xavier R."/>
            <person name="Honda K."/>
        </authorList>
    </citation>
    <scope>NUCLEOTIDE SEQUENCE [LARGE SCALE GENOMIC DNA]</scope>
    <source>
        <strain evidence="7">k34-0107-D12</strain>
    </source>
</reference>
<evidence type="ECO:0000259" key="5">
    <source>
        <dbReference type="Pfam" id="PF22780"/>
    </source>
</evidence>
<dbReference type="InterPro" id="IPR023166">
    <property type="entry name" value="BaiN-like_dom_sf"/>
</dbReference>
<dbReference type="PANTHER" id="PTHR42887">
    <property type="entry name" value="OS12G0638800 PROTEIN"/>
    <property type="match status" value="1"/>
</dbReference>
<dbReference type="NCBIfam" id="TIGR00275">
    <property type="entry name" value="aminoacetone oxidase family FAD-binding enzyme"/>
    <property type="match status" value="1"/>
</dbReference>
<evidence type="ECO:0000313" key="6">
    <source>
        <dbReference type="EMBL" id="GAA6500410.1"/>
    </source>
</evidence>
<evidence type="ECO:0000259" key="4">
    <source>
        <dbReference type="Pfam" id="PF03486"/>
    </source>
</evidence>
<organism evidence="6 7">
    <name type="scientific">Blautia parvula</name>
    <dbReference type="NCBI Taxonomy" id="2877527"/>
    <lineage>
        <taxon>Bacteria</taxon>
        <taxon>Bacillati</taxon>
        <taxon>Bacillota</taxon>
        <taxon>Clostridia</taxon>
        <taxon>Lachnospirales</taxon>
        <taxon>Lachnospiraceae</taxon>
        <taxon>Blautia</taxon>
    </lineage>
</organism>